<evidence type="ECO:0000256" key="7">
    <source>
        <dbReference type="ARBA" id="ARBA00022777"/>
    </source>
</evidence>
<dbReference type="Pfam" id="PF13185">
    <property type="entry name" value="GAF_2"/>
    <property type="match status" value="1"/>
</dbReference>
<dbReference type="Pfam" id="PF00512">
    <property type="entry name" value="HisKA"/>
    <property type="match status" value="1"/>
</dbReference>
<dbReference type="Gene3D" id="1.10.287.130">
    <property type="match status" value="1"/>
</dbReference>
<evidence type="ECO:0000256" key="4">
    <source>
        <dbReference type="ARBA" id="ARBA00022553"/>
    </source>
</evidence>
<dbReference type="InterPro" id="IPR003594">
    <property type="entry name" value="HATPase_dom"/>
</dbReference>
<gene>
    <name evidence="12" type="ORF">J0P97_06285</name>
</gene>
<keyword evidence="6" id="KW-0547">Nucleotide-binding</keyword>
<dbReference type="Proteomes" id="UP000740605">
    <property type="component" value="Unassembled WGS sequence"/>
</dbReference>
<dbReference type="PROSITE" id="PS50109">
    <property type="entry name" value="HIS_KIN"/>
    <property type="match status" value="1"/>
</dbReference>
<dbReference type="CDD" id="cd00082">
    <property type="entry name" value="HisKA"/>
    <property type="match status" value="1"/>
</dbReference>
<sequence>MSTMDDSARVDAIARYRILGAPAEPNLEGLARLAATLCAVPTAVVNIIDDTRQHQVAAVGVAAEICRREDSMCAVVLQDARHVLVGDARTDARFAQNPFVTGELGRIRFYASSPLVTPDGVSIGTLCVFAEDAGTLTPEQSAALDLLARQAVEVLELRRATLELARSNRQLAQFAGRVSHDLRNPLAAIVGQLDLAAEGLDAGALAQASRAIGRADAAATRMDEMITGLLSYARLGGEQPALTEIPVAGLIAEVIADLHTVIGSTDATVEVDAADGTVVGDRALLRMLVQNLVSNAVKFSAGTAPGAVRPLVQIRARRDVDRPVWSLTVDDNGPGIPAELRDRVFELMERGNAGAVPGLGIGLATCRMIVEAHGGRILVESAPAGGARVRVDLPLRAASAARPLPAALLEQGPRSAIRG</sequence>
<keyword evidence="8" id="KW-0067">ATP-binding</keyword>
<dbReference type="EMBL" id="JAFLHG010000004">
    <property type="protein sequence ID" value="MBT8797678.1"/>
    <property type="molecule type" value="Genomic_DNA"/>
</dbReference>
<evidence type="ECO:0000256" key="2">
    <source>
        <dbReference type="ARBA" id="ARBA00004236"/>
    </source>
</evidence>
<dbReference type="SUPFAM" id="SSF55874">
    <property type="entry name" value="ATPase domain of HSP90 chaperone/DNA topoisomerase II/histidine kinase"/>
    <property type="match status" value="1"/>
</dbReference>
<dbReference type="SUPFAM" id="SSF55781">
    <property type="entry name" value="GAF domain-like"/>
    <property type="match status" value="1"/>
</dbReference>
<organism evidence="12 13">
    <name type="scientific">Microbacterium flavum</name>
    <dbReference type="NCBI Taxonomy" id="415216"/>
    <lineage>
        <taxon>Bacteria</taxon>
        <taxon>Bacillati</taxon>
        <taxon>Actinomycetota</taxon>
        <taxon>Actinomycetes</taxon>
        <taxon>Micrococcales</taxon>
        <taxon>Microbacteriaceae</taxon>
        <taxon>Microbacterium</taxon>
    </lineage>
</organism>
<name>A0ABS5XT26_9MICO</name>
<protein>
    <recommendedName>
        <fullName evidence="10">Sensor-like histidine kinase SenX3</fullName>
        <ecNumber evidence="3">2.7.13.3</ecNumber>
    </recommendedName>
</protein>
<dbReference type="Gene3D" id="3.30.450.40">
    <property type="match status" value="1"/>
</dbReference>
<evidence type="ECO:0000313" key="13">
    <source>
        <dbReference type="Proteomes" id="UP000740605"/>
    </source>
</evidence>
<dbReference type="PANTHER" id="PTHR42878:SF7">
    <property type="entry name" value="SENSOR HISTIDINE KINASE GLRK"/>
    <property type="match status" value="1"/>
</dbReference>
<dbReference type="InterPro" id="IPR050351">
    <property type="entry name" value="BphY/WalK/GraS-like"/>
</dbReference>
<evidence type="ECO:0000256" key="6">
    <source>
        <dbReference type="ARBA" id="ARBA00022741"/>
    </source>
</evidence>
<evidence type="ECO:0000256" key="5">
    <source>
        <dbReference type="ARBA" id="ARBA00022679"/>
    </source>
</evidence>
<dbReference type="SMART" id="SM00387">
    <property type="entry name" value="HATPase_c"/>
    <property type="match status" value="1"/>
</dbReference>
<evidence type="ECO:0000313" key="12">
    <source>
        <dbReference type="EMBL" id="MBT8797678.1"/>
    </source>
</evidence>
<comment type="catalytic activity">
    <reaction evidence="1">
        <text>ATP + protein L-histidine = ADP + protein N-phospho-L-histidine.</text>
        <dbReference type="EC" id="2.7.13.3"/>
    </reaction>
</comment>
<evidence type="ECO:0000256" key="8">
    <source>
        <dbReference type="ARBA" id="ARBA00022840"/>
    </source>
</evidence>
<keyword evidence="9" id="KW-0902">Two-component regulatory system</keyword>
<dbReference type="InterPro" id="IPR005467">
    <property type="entry name" value="His_kinase_dom"/>
</dbReference>
<comment type="caution">
    <text evidence="12">The sequence shown here is derived from an EMBL/GenBank/DDBJ whole genome shotgun (WGS) entry which is preliminary data.</text>
</comment>
<dbReference type="InterPro" id="IPR003661">
    <property type="entry name" value="HisK_dim/P_dom"/>
</dbReference>
<dbReference type="EC" id="2.7.13.3" evidence="3"/>
<keyword evidence="4" id="KW-0597">Phosphoprotein</keyword>
<evidence type="ECO:0000256" key="9">
    <source>
        <dbReference type="ARBA" id="ARBA00023012"/>
    </source>
</evidence>
<comment type="subcellular location">
    <subcellularLocation>
        <location evidence="2">Cell membrane</location>
    </subcellularLocation>
</comment>
<keyword evidence="13" id="KW-1185">Reference proteome</keyword>
<proteinExistence type="predicted"/>
<evidence type="ECO:0000256" key="3">
    <source>
        <dbReference type="ARBA" id="ARBA00012438"/>
    </source>
</evidence>
<reference evidence="12 13" key="1">
    <citation type="submission" date="2021-03" db="EMBL/GenBank/DDBJ databases">
        <title>Microbacterium pauli sp. nov., isolated from microfiltered milk.</title>
        <authorList>
            <person name="Bellassi P."/>
            <person name="Fontana A."/>
            <person name="Callegari M.L."/>
            <person name="Lorenzo M."/>
            <person name="Cappa F."/>
        </authorList>
    </citation>
    <scope>NUCLEOTIDE SEQUENCE [LARGE SCALE GENOMIC DNA]</scope>
    <source>
        <strain evidence="12 13">DSM 18909</strain>
    </source>
</reference>
<keyword evidence="5" id="KW-0808">Transferase</keyword>
<dbReference type="InterPro" id="IPR036097">
    <property type="entry name" value="HisK_dim/P_sf"/>
</dbReference>
<dbReference type="Gene3D" id="3.30.565.10">
    <property type="entry name" value="Histidine kinase-like ATPase, C-terminal domain"/>
    <property type="match status" value="1"/>
</dbReference>
<feature type="domain" description="Histidine kinase" evidence="11">
    <location>
        <begin position="177"/>
        <end position="397"/>
    </location>
</feature>
<dbReference type="InterPro" id="IPR029016">
    <property type="entry name" value="GAF-like_dom_sf"/>
</dbReference>
<dbReference type="SMART" id="SM00388">
    <property type="entry name" value="HisKA"/>
    <property type="match status" value="1"/>
</dbReference>
<dbReference type="GO" id="GO:0016301">
    <property type="term" value="F:kinase activity"/>
    <property type="evidence" value="ECO:0007669"/>
    <property type="project" value="UniProtKB-KW"/>
</dbReference>
<keyword evidence="7 12" id="KW-0418">Kinase</keyword>
<dbReference type="InterPro" id="IPR004358">
    <property type="entry name" value="Sig_transdc_His_kin-like_C"/>
</dbReference>
<dbReference type="InterPro" id="IPR003018">
    <property type="entry name" value="GAF"/>
</dbReference>
<accession>A0ABS5XT26</accession>
<dbReference type="Pfam" id="PF02518">
    <property type="entry name" value="HATPase_c"/>
    <property type="match status" value="1"/>
</dbReference>
<dbReference type="SUPFAM" id="SSF47384">
    <property type="entry name" value="Homodimeric domain of signal transducing histidine kinase"/>
    <property type="match status" value="1"/>
</dbReference>
<evidence type="ECO:0000256" key="1">
    <source>
        <dbReference type="ARBA" id="ARBA00000085"/>
    </source>
</evidence>
<dbReference type="PRINTS" id="PR00344">
    <property type="entry name" value="BCTRLSENSOR"/>
</dbReference>
<dbReference type="PANTHER" id="PTHR42878">
    <property type="entry name" value="TWO-COMPONENT HISTIDINE KINASE"/>
    <property type="match status" value="1"/>
</dbReference>
<evidence type="ECO:0000259" key="11">
    <source>
        <dbReference type="PROSITE" id="PS50109"/>
    </source>
</evidence>
<dbReference type="CDD" id="cd00075">
    <property type="entry name" value="HATPase"/>
    <property type="match status" value="1"/>
</dbReference>
<dbReference type="InterPro" id="IPR036890">
    <property type="entry name" value="HATPase_C_sf"/>
</dbReference>
<evidence type="ECO:0000256" key="10">
    <source>
        <dbReference type="ARBA" id="ARBA00039401"/>
    </source>
</evidence>